<feature type="domain" description="Superoxide dismutase copper/zinc binding" evidence="4">
    <location>
        <begin position="57"/>
        <end position="187"/>
    </location>
</feature>
<dbReference type="EMBL" id="JACIDT010000003">
    <property type="protein sequence ID" value="MBB3925478.1"/>
    <property type="molecule type" value="Genomic_DNA"/>
</dbReference>
<proteinExistence type="inferred from homology"/>
<evidence type="ECO:0000313" key="5">
    <source>
        <dbReference type="EMBL" id="MBB3925478.1"/>
    </source>
</evidence>
<evidence type="ECO:0000256" key="1">
    <source>
        <dbReference type="ARBA" id="ARBA00010457"/>
    </source>
</evidence>
<dbReference type="EC" id="1.15.1.1" evidence="2"/>
<feature type="signal peptide" evidence="3">
    <location>
        <begin position="1"/>
        <end position="20"/>
    </location>
</feature>
<dbReference type="PROSITE" id="PS00332">
    <property type="entry name" value="SOD_CU_ZN_2"/>
    <property type="match status" value="1"/>
</dbReference>
<dbReference type="CDD" id="cd00305">
    <property type="entry name" value="Cu-Zn_Superoxide_Dismutase"/>
    <property type="match status" value="1"/>
</dbReference>
<dbReference type="Gene3D" id="2.60.40.200">
    <property type="entry name" value="Superoxide dismutase, copper/zinc binding domain"/>
    <property type="match status" value="1"/>
</dbReference>
<dbReference type="SUPFAM" id="SSF49329">
    <property type="entry name" value="Cu,Zn superoxide dismutase-like"/>
    <property type="match status" value="1"/>
</dbReference>
<evidence type="ECO:0000256" key="3">
    <source>
        <dbReference type="SAM" id="SignalP"/>
    </source>
</evidence>
<dbReference type="AlphaFoldDB" id="A0A7W6BMS1"/>
<keyword evidence="6" id="KW-1185">Reference proteome</keyword>
<keyword evidence="2" id="KW-0862">Zinc</keyword>
<dbReference type="InterPro" id="IPR001424">
    <property type="entry name" value="SOD_Cu_Zn_dom"/>
</dbReference>
<comment type="cofactor">
    <cofactor evidence="2">
        <name>Zn(2+)</name>
        <dbReference type="ChEBI" id="CHEBI:29105"/>
    </cofactor>
    <text evidence="2">Binds 1 zinc ion per subunit.</text>
</comment>
<dbReference type="Proteomes" id="UP000571950">
    <property type="component" value="Unassembled WGS sequence"/>
</dbReference>
<keyword evidence="2" id="KW-0186">Copper</keyword>
<organism evidence="5 6">
    <name type="scientific">Sphingobium jiangsuense</name>
    <dbReference type="NCBI Taxonomy" id="870476"/>
    <lineage>
        <taxon>Bacteria</taxon>
        <taxon>Pseudomonadati</taxon>
        <taxon>Pseudomonadota</taxon>
        <taxon>Alphaproteobacteria</taxon>
        <taxon>Sphingomonadales</taxon>
        <taxon>Sphingomonadaceae</taxon>
        <taxon>Sphingobium</taxon>
    </lineage>
</organism>
<evidence type="ECO:0000256" key="2">
    <source>
        <dbReference type="RuleBase" id="RU000393"/>
    </source>
</evidence>
<comment type="cofactor">
    <cofactor evidence="2">
        <name>Cu cation</name>
        <dbReference type="ChEBI" id="CHEBI:23378"/>
    </cofactor>
    <text evidence="2">Binds 1 copper ion per subunit.</text>
</comment>
<dbReference type="InterPro" id="IPR036423">
    <property type="entry name" value="SOD-like_Cu/Zn_dom_sf"/>
</dbReference>
<comment type="function">
    <text evidence="2">Destroys radicals which are normally produced within the cells and which are toxic to biological systems.</text>
</comment>
<feature type="chain" id="PRO_5031194336" description="Superoxide dismutase [Cu-Zn]" evidence="3">
    <location>
        <begin position="21"/>
        <end position="190"/>
    </location>
</feature>
<comment type="caution">
    <text evidence="5">The sequence shown here is derived from an EMBL/GenBank/DDBJ whole genome shotgun (WGS) entry which is preliminary data.</text>
</comment>
<keyword evidence="2" id="KW-0479">Metal-binding</keyword>
<gene>
    <name evidence="5" type="ORF">GGR43_001191</name>
</gene>
<keyword evidence="3" id="KW-0732">Signal</keyword>
<evidence type="ECO:0000259" key="4">
    <source>
        <dbReference type="Pfam" id="PF00080"/>
    </source>
</evidence>
<name>A0A7W6BMS1_9SPHN</name>
<keyword evidence="2 5" id="KW-0560">Oxidoreductase</keyword>
<dbReference type="PANTHER" id="PTHR10003">
    <property type="entry name" value="SUPEROXIDE DISMUTASE CU-ZN -RELATED"/>
    <property type="match status" value="1"/>
</dbReference>
<sequence>MTCQPPIHRLPFLVPALLLAACSGSPEGGTNVATNKVAAVSPSAVAIVKDATGKSIGEAQFTEENGGIAVAVSASGLTPGVHGTHIHMTGKCDGPDFKTAGGHWNPTSHQHGFENPQGSHKGDLPNMEVAADGIGTVRFSIPGATIKDGEGALLDADGAAIVIHAGPDDMKSDPAGNSGDRVACGIILGG</sequence>
<dbReference type="RefSeq" id="WP_188071033.1">
    <property type="nucleotide sequence ID" value="NZ_BSPS01000123.1"/>
</dbReference>
<accession>A0A7W6BMS1</accession>
<comment type="similarity">
    <text evidence="1 2">Belongs to the Cu-Zn superoxide dismutase family.</text>
</comment>
<dbReference type="Pfam" id="PF00080">
    <property type="entry name" value="Sod_Cu"/>
    <property type="match status" value="1"/>
</dbReference>
<dbReference type="InterPro" id="IPR018152">
    <property type="entry name" value="SOD_Cu/Zn_BS"/>
</dbReference>
<dbReference type="GO" id="GO:0004784">
    <property type="term" value="F:superoxide dismutase activity"/>
    <property type="evidence" value="ECO:0007669"/>
    <property type="project" value="UniProtKB-EC"/>
</dbReference>
<dbReference type="InterPro" id="IPR024134">
    <property type="entry name" value="SOD_Cu/Zn_/chaperone"/>
</dbReference>
<comment type="catalytic activity">
    <reaction evidence="2">
        <text>2 superoxide + 2 H(+) = H2O2 + O2</text>
        <dbReference type="Rhea" id="RHEA:20696"/>
        <dbReference type="ChEBI" id="CHEBI:15378"/>
        <dbReference type="ChEBI" id="CHEBI:15379"/>
        <dbReference type="ChEBI" id="CHEBI:16240"/>
        <dbReference type="ChEBI" id="CHEBI:18421"/>
        <dbReference type="EC" id="1.15.1.1"/>
    </reaction>
</comment>
<protein>
    <recommendedName>
        <fullName evidence="2">Superoxide dismutase [Cu-Zn]</fullName>
        <ecNumber evidence="2">1.15.1.1</ecNumber>
    </recommendedName>
</protein>
<reference evidence="5 6" key="1">
    <citation type="submission" date="2020-08" db="EMBL/GenBank/DDBJ databases">
        <title>Genomic Encyclopedia of Type Strains, Phase IV (KMG-IV): sequencing the most valuable type-strain genomes for metagenomic binning, comparative biology and taxonomic classification.</title>
        <authorList>
            <person name="Goeker M."/>
        </authorList>
    </citation>
    <scope>NUCLEOTIDE SEQUENCE [LARGE SCALE GENOMIC DNA]</scope>
    <source>
        <strain evidence="5 6">DSM 26189</strain>
    </source>
</reference>
<evidence type="ECO:0000313" key="6">
    <source>
        <dbReference type="Proteomes" id="UP000571950"/>
    </source>
</evidence>
<dbReference type="GO" id="GO:0005507">
    <property type="term" value="F:copper ion binding"/>
    <property type="evidence" value="ECO:0007669"/>
    <property type="project" value="InterPro"/>
</dbReference>